<dbReference type="Gene3D" id="3.40.50.720">
    <property type="entry name" value="NAD(P)-binding Rossmann-like Domain"/>
    <property type="match status" value="1"/>
</dbReference>
<dbReference type="EMBL" id="JAUSUH010000013">
    <property type="protein sequence ID" value="MDQ0349836.1"/>
    <property type="molecule type" value="Genomic_DNA"/>
</dbReference>
<comment type="similarity">
    <text evidence="2">Belongs to the NAD(P)-dependent epimerase/dehydratase family.</text>
</comment>
<reference evidence="7 8" key="1">
    <citation type="submission" date="2023-07" db="EMBL/GenBank/DDBJ databases">
        <title>Genomic Encyclopedia of Type Strains, Phase IV (KMG-IV): sequencing the most valuable type-strain genomes for metagenomic binning, comparative biology and taxonomic classification.</title>
        <authorList>
            <person name="Goeker M."/>
        </authorList>
    </citation>
    <scope>NUCLEOTIDE SEQUENCE [LARGE SCALE GENOMIC DNA]</scope>
    <source>
        <strain evidence="7 8">DSM 1277</strain>
    </source>
</reference>
<dbReference type="Proteomes" id="UP001238467">
    <property type="component" value="Unassembled WGS sequence"/>
</dbReference>
<dbReference type="SUPFAM" id="SSF51735">
    <property type="entry name" value="NAD(P)-binding Rossmann-fold domains"/>
    <property type="match status" value="1"/>
</dbReference>
<dbReference type="InterPro" id="IPR001509">
    <property type="entry name" value="Epimerase_deHydtase"/>
</dbReference>
<evidence type="ECO:0000256" key="2">
    <source>
        <dbReference type="ARBA" id="ARBA00007637"/>
    </source>
</evidence>
<dbReference type="PANTHER" id="PTHR43725">
    <property type="entry name" value="UDP-GLUCOSE 4-EPIMERASE"/>
    <property type="match status" value="1"/>
</dbReference>
<sequence length="207" mass="22996">MIIDFTESYSIESVIFRYYNVSDADPEAELGEFHVRETHLIPALLEVASGERENFTIYGTDYLTPDGTCIRDYVHVSDLVDAHVLGLGWLQAGRAGRVFCLGSGQGFSVRGVIAEAQEVTGRAIHFESGPRRKGDAARLVCGSTAAMRELGWEPVRSTLSLMIEDAWRVRQCFLILRAGFRAVPPYLRRQMRRSCFGVSGASLTSSR</sequence>
<dbReference type="Pfam" id="PF01370">
    <property type="entry name" value="Epimerase"/>
    <property type="match status" value="1"/>
</dbReference>
<comment type="pathway">
    <text evidence="1">Carbohydrate metabolism; galactose metabolism.</text>
</comment>
<gene>
    <name evidence="7" type="ORF">J2S76_004290</name>
</gene>
<comment type="caution">
    <text evidence="7">The sequence shown here is derived from an EMBL/GenBank/DDBJ whole genome shotgun (WGS) entry which is preliminary data.</text>
</comment>
<dbReference type="PANTHER" id="PTHR43725:SF53">
    <property type="entry name" value="UDP-ARABINOSE 4-EPIMERASE 1"/>
    <property type="match status" value="1"/>
</dbReference>
<evidence type="ECO:0000259" key="6">
    <source>
        <dbReference type="Pfam" id="PF01370"/>
    </source>
</evidence>
<evidence type="ECO:0000313" key="8">
    <source>
        <dbReference type="Proteomes" id="UP001238467"/>
    </source>
</evidence>
<dbReference type="InterPro" id="IPR036291">
    <property type="entry name" value="NAD(P)-bd_dom_sf"/>
</dbReference>
<accession>A0ABU0DN05</accession>
<evidence type="ECO:0000256" key="3">
    <source>
        <dbReference type="ARBA" id="ARBA00018569"/>
    </source>
</evidence>
<dbReference type="Gene3D" id="3.90.25.10">
    <property type="entry name" value="UDP-galactose 4-epimerase, domain 1"/>
    <property type="match status" value="1"/>
</dbReference>
<keyword evidence="8" id="KW-1185">Reference proteome</keyword>
<evidence type="ECO:0000256" key="4">
    <source>
        <dbReference type="ARBA" id="ARBA00031367"/>
    </source>
</evidence>
<evidence type="ECO:0000256" key="1">
    <source>
        <dbReference type="ARBA" id="ARBA00004947"/>
    </source>
</evidence>
<organism evidence="7 8">
    <name type="scientific">Ancylobacter vacuolatus</name>
    <dbReference type="NCBI Taxonomy" id="223389"/>
    <lineage>
        <taxon>Bacteria</taxon>
        <taxon>Pseudomonadati</taxon>
        <taxon>Pseudomonadota</taxon>
        <taxon>Alphaproteobacteria</taxon>
        <taxon>Hyphomicrobiales</taxon>
        <taxon>Xanthobacteraceae</taxon>
        <taxon>Ancylobacter</taxon>
    </lineage>
</organism>
<dbReference type="RefSeq" id="WP_307063877.1">
    <property type="nucleotide sequence ID" value="NZ_JAUSUH010000013.1"/>
</dbReference>
<proteinExistence type="inferred from homology"/>
<protein>
    <recommendedName>
        <fullName evidence="3">UDP-glucose 4-epimerase</fullName>
    </recommendedName>
    <alternativeName>
        <fullName evidence="5">Galactowaldenase</fullName>
    </alternativeName>
    <alternativeName>
        <fullName evidence="4">UDP-galactose 4-epimerase</fullName>
    </alternativeName>
</protein>
<feature type="domain" description="NAD-dependent epimerase/dehydratase" evidence="6">
    <location>
        <begin position="3"/>
        <end position="102"/>
    </location>
</feature>
<evidence type="ECO:0000256" key="5">
    <source>
        <dbReference type="ARBA" id="ARBA00033067"/>
    </source>
</evidence>
<evidence type="ECO:0000313" key="7">
    <source>
        <dbReference type="EMBL" id="MDQ0349836.1"/>
    </source>
</evidence>
<name>A0ABU0DN05_9HYPH</name>